<sequence length="256" mass="27385">MARIVGEVMTRDVVEAHRDTSFKDVVRLLDRHRVSGLPVVDEDDKVIGVISQTDLLRRRAGRTGTTAPSPARRLRMLPSGRSARWAGSVRAAWTARSARALRSSARAAGRPATGAYPATAGELMSTPAVTVHPEQRIADAARVMERHGVDRLPVVDEEDRLIGIATRSDLLRVFLRTDDAIRREVRGEVLPRTLGPSAAGVSVSVADGMVTLRGSLEHGHGGDLALAIRLTYRVDGVIGVVNRLTVPAGSGPVPGP</sequence>
<organism evidence="6 8">
    <name type="scientific">Streptomyces antibioticus</name>
    <dbReference type="NCBI Taxonomy" id="1890"/>
    <lineage>
        <taxon>Bacteria</taxon>
        <taxon>Bacillati</taxon>
        <taxon>Actinomycetota</taxon>
        <taxon>Actinomycetes</taxon>
        <taxon>Kitasatosporales</taxon>
        <taxon>Streptomycetaceae</taxon>
        <taxon>Streptomyces</taxon>
    </lineage>
</organism>
<keyword evidence="7" id="KW-1185">Reference proteome</keyword>
<dbReference type="EMBL" id="LHQL01000014">
    <property type="protein sequence ID" value="OOQ48008.1"/>
    <property type="molecule type" value="Genomic_DNA"/>
</dbReference>
<feature type="domain" description="CBS" evidence="4">
    <location>
        <begin position="124"/>
        <end position="180"/>
    </location>
</feature>
<evidence type="ECO:0000313" key="6">
    <source>
        <dbReference type="EMBL" id="QIT48357.1"/>
    </source>
</evidence>
<evidence type="ECO:0000259" key="4">
    <source>
        <dbReference type="PROSITE" id="PS51371"/>
    </source>
</evidence>
<evidence type="ECO:0000259" key="3">
    <source>
        <dbReference type="PROSITE" id="PS50914"/>
    </source>
</evidence>
<dbReference type="InterPro" id="IPR051257">
    <property type="entry name" value="Diverse_CBS-Domain"/>
</dbReference>
<dbReference type="Pfam" id="PF04972">
    <property type="entry name" value="BON"/>
    <property type="match status" value="1"/>
</dbReference>
<dbReference type="Pfam" id="PF00571">
    <property type="entry name" value="CBS"/>
    <property type="match status" value="2"/>
</dbReference>
<accession>A0AAE6YF92</accession>
<dbReference type="SUPFAM" id="SSF54631">
    <property type="entry name" value="CBS-domain pair"/>
    <property type="match status" value="1"/>
</dbReference>
<dbReference type="PROSITE" id="PS51371">
    <property type="entry name" value="CBS"/>
    <property type="match status" value="2"/>
</dbReference>
<dbReference type="Proteomes" id="UP000190306">
    <property type="component" value="Chromosome"/>
</dbReference>
<evidence type="ECO:0000256" key="2">
    <source>
        <dbReference type="PROSITE-ProRule" id="PRU00703"/>
    </source>
</evidence>
<reference evidence="5 7" key="1">
    <citation type="submission" date="2015-07" db="EMBL/GenBank/DDBJ databases">
        <title>Draft Genome Sequence of Streptomyces antibioticus, IMRU 3720 reveals insights in the evolution of actinomycin biosynthetic gene clusters in Streptomyces.</title>
        <authorList>
            <person name="Crnovcic I."/>
            <person name="Ruckert C."/>
            <person name="Kalinowksi J."/>
            <person name="Keller U."/>
        </authorList>
    </citation>
    <scope>NUCLEOTIDE SEQUENCE [LARGE SCALE GENOMIC DNA]</scope>
    <source>
        <strain evidence="5 7">DSM 41481</strain>
    </source>
</reference>
<protein>
    <submittedName>
        <fullName evidence="6">CBS domain-containing protein</fullName>
    </submittedName>
</protein>
<evidence type="ECO:0000313" key="5">
    <source>
        <dbReference type="EMBL" id="OOQ48008.1"/>
    </source>
</evidence>
<name>A0AAE6YF92_STRAT</name>
<evidence type="ECO:0000256" key="1">
    <source>
        <dbReference type="ARBA" id="ARBA00023122"/>
    </source>
</evidence>
<evidence type="ECO:0000313" key="7">
    <source>
        <dbReference type="Proteomes" id="UP000190306"/>
    </source>
</evidence>
<dbReference type="SMART" id="SM00116">
    <property type="entry name" value="CBS"/>
    <property type="match status" value="2"/>
</dbReference>
<keyword evidence="1 2" id="KW-0129">CBS domain</keyword>
<dbReference type="Gene3D" id="3.10.580.10">
    <property type="entry name" value="CBS-domain"/>
    <property type="match status" value="2"/>
</dbReference>
<dbReference type="AlphaFoldDB" id="A0AAE6YF92"/>
<dbReference type="PROSITE" id="PS50914">
    <property type="entry name" value="BON"/>
    <property type="match status" value="1"/>
</dbReference>
<dbReference type="InterPro" id="IPR017080">
    <property type="entry name" value="UCP036990_CBS_BON"/>
</dbReference>
<feature type="domain" description="BON" evidence="3">
    <location>
        <begin position="177"/>
        <end position="248"/>
    </location>
</feature>
<dbReference type="Proteomes" id="UP000502504">
    <property type="component" value="Chromosome"/>
</dbReference>
<dbReference type="RefSeq" id="WP_078636534.1">
    <property type="nucleotide sequence ID" value="NZ_CM007717.1"/>
</dbReference>
<proteinExistence type="predicted"/>
<dbReference type="InterPro" id="IPR000644">
    <property type="entry name" value="CBS_dom"/>
</dbReference>
<dbReference type="PANTHER" id="PTHR43080:SF29">
    <property type="entry name" value="OS02G0818000 PROTEIN"/>
    <property type="match status" value="1"/>
</dbReference>
<dbReference type="PANTHER" id="PTHR43080">
    <property type="entry name" value="CBS DOMAIN-CONTAINING PROTEIN CBSX3, MITOCHONDRIAL"/>
    <property type="match status" value="1"/>
</dbReference>
<dbReference type="Gene3D" id="3.30.1340.30">
    <property type="match status" value="1"/>
</dbReference>
<feature type="domain" description="CBS" evidence="4">
    <location>
        <begin position="9"/>
        <end position="69"/>
    </location>
</feature>
<dbReference type="CDD" id="cd04586">
    <property type="entry name" value="CBS_pair_BON_assoc"/>
    <property type="match status" value="1"/>
</dbReference>
<evidence type="ECO:0000313" key="8">
    <source>
        <dbReference type="Proteomes" id="UP000502504"/>
    </source>
</evidence>
<dbReference type="InterPro" id="IPR007055">
    <property type="entry name" value="BON_dom"/>
</dbReference>
<gene>
    <name evidence="5" type="ORF">AFM16_35960</name>
    <name evidence="6" type="ORF">HCX60_36560</name>
</gene>
<dbReference type="EMBL" id="CP050692">
    <property type="protein sequence ID" value="QIT48357.1"/>
    <property type="molecule type" value="Genomic_DNA"/>
</dbReference>
<dbReference type="PIRSF" id="PIRSF036990">
    <property type="entry name" value="UCP036990_CBS_BON"/>
    <property type="match status" value="1"/>
</dbReference>
<reference evidence="6 8" key="2">
    <citation type="submission" date="2020-03" db="EMBL/GenBank/DDBJ databases">
        <title>Is there a link between lipid content and antibiotic production in Streptomyces?</title>
        <authorList>
            <person name="David M."/>
            <person name="Lejeune C."/>
            <person name="Abreu S."/>
            <person name="Thibessard A."/>
            <person name="Leblond P."/>
            <person name="Chaminade P."/>
            <person name="Virolle M.-J."/>
        </authorList>
    </citation>
    <scope>NUCLEOTIDE SEQUENCE [LARGE SCALE GENOMIC DNA]</scope>
    <source>
        <strain evidence="6 8">DSM 41481</strain>
    </source>
</reference>
<dbReference type="InterPro" id="IPR046342">
    <property type="entry name" value="CBS_dom_sf"/>
</dbReference>